<dbReference type="InterPro" id="IPR029063">
    <property type="entry name" value="SAM-dependent_MTases_sf"/>
</dbReference>
<evidence type="ECO:0000259" key="3">
    <source>
        <dbReference type="Pfam" id="PF10017"/>
    </source>
</evidence>
<evidence type="ECO:0000256" key="2">
    <source>
        <dbReference type="ARBA" id="ARBA00022679"/>
    </source>
</evidence>
<keyword evidence="2 4" id="KW-0808">Transferase</keyword>
<dbReference type="Proteomes" id="UP000192911">
    <property type="component" value="Unassembled WGS sequence"/>
</dbReference>
<dbReference type="InterPro" id="IPR019257">
    <property type="entry name" value="MeTrfase_dom"/>
</dbReference>
<evidence type="ECO:0000313" key="4">
    <source>
        <dbReference type="EMBL" id="SMF30715.1"/>
    </source>
</evidence>
<dbReference type="PANTHER" id="PTHR43397">
    <property type="entry name" value="ERGOTHIONEINE BIOSYNTHESIS PROTEIN 1"/>
    <property type="match status" value="1"/>
</dbReference>
<keyword evidence="1 4" id="KW-0489">Methyltransferase</keyword>
<sequence length="346" mass="38377">MFETSEAARLAGTARFSAPVDRTQSAAGTLEFERDLIQGLSTKPRSVSPKYFYDAAGSALFDRICELPEYYPTRTELGILDRHAGAIAECVGPRVDIVEFGAGSLAKIRLLLDAFDTEDAPRRFYPIDISAEHLENAASRLRADYPWLHVHPVAADYLKDGVLAALEESSARRVGFFPGSTIGNFSTNEALDFLHLAARLLEGGGLLVGVDLVKAPDVLHRAYNDRQGVTAAFNLNLLKRANEELGADFDLRQFAHYAFYEPIKQRIEMHLISRRAQVVRVGGEAFRFDEGESIHTESSHKFTIDGFRALAASAGFEPGPVWTDEARLFSVHWLESPMRGARANRY</sequence>
<dbReference type="AlphaFoldDB" id="A0A1X7EAR4"/>
<dbReference type="EMBL" id="FXAH01000005">
    <property type="protein sequence ID" value="SMF30715.1"/>
    <property type="molecule type" value="Genomic_DNA"/>
</dbReference>
<dbReference type="PIRSF" id="PIRSF018005">
    <property type="entry name" value="UCP018005"/>
    <property type="match status" value="1"/>
</dbReference>
<gene>
    <name evidence="4" type="ORF">SAMN06295900_105139</name>
</gene>
<dbReference type="SUPFAM" id="SSF53335">
    <property type="entry name" value="S-adenosyl-L-methionine-dependent methyltransferases"/>
    <property type="match status" value="1"/>
</dbReference>
<evidence type="ECO:0000313" key="5">
    <source>
        <dbReference type="Proteomes" id="UP000192911"/>
    </source>
</evidence>
<dbReference type="InterPro" id="IPR017804">
    <property type="entry name" value="MeTrfase_EgtD-like"/>
</dbReference>
<dbReference type="Gene3D" id="3.40.50.150">
    <property type="entry name" value="Vaccinia Virus protein VP39"/>
    <property type="match status" value="1"/>
</dbReference>
<keyword evidence="5" id="KW-1185">Reference proteome</keyword>
<accession>A0A1X7EAR4</accession>
<reference evidence="5" key="1">
    <citation type="submission" date="2017-04" db="EMBL/GenBank/DDBJ databases">
        <authorList>
            <person name="Varghese N."/>
            <person name="Submissions S."/>
        </authorList>
    </citation>
    <scope>NUCLEOTIDE SEQUENCE [LARGE SCALE GENOMIC DNA]</scope>
    <source>
        <strain evidence="5">Ballard 720</strain>
    </source>
</reference>
<dbReference type="STRING" id="28094.SAMN06295900_105139"/>
<proteinExistence type="predicted"/>
<dbReference type="Pfam" id="PF10017">
    <property type="entry name" value="Methyltransf_33"/>
    <property type="match status" value="1"/>
</dbReference>
<name>A0A1X7EAR4_TRICW</name>
<organism evidence="4 5">
    <name type="scientific">Trinickia caryophylli</name>
    <name type="common">Paraburkholderia caryophylli</name>
    <dbReference type="NCBI Taxonomy" id="28094"/>
    <lineage>
        <taxon>Bacteria</taxon>
        <taxon>Pseudomonadati</taxon>
        <taxon>Pseudomonadota</taxon>
        <taxon>Betaproteobacteria</taxon>
        <taxon>Burkholderiales</taxon>
        <taxon>Burkholderiaceae</taxon>
        <taxon>Trinickia</taxon>
    </lineage>
</organism>
<dbReference type="GO" id="GO:0032259">
    <property type="term" value="P:methylation"/>
    <property type="evidence" value="ECO:0007669"/>
    <property type="project" value="UniProtKB-KW"/>
</dbReference>
<dbReference type="InterPro" id="IPR035094">
    <property type="entry name" value="EgtD"/>
</dbReference>
<dbReference type="PANTHER" id="PTHR43397:SF1">
    <property type="entry name" value="ERGOTHIONEINE BIOSYNTHESIS PROTEIN 1"/>
    <property type="match status" value="1"/>
</dbReference>
<evidence type="ECO:0000256" key="1">
    <source>
        <dbReference type="ARBA" id="ARBA00022603"/>
    </source>
</evidence>
<dbReference type="GO" id="GO:0008168">
    <property type="term" value="F:methyltransferase activity"/>
    <property type="evidence" value="ECO:0007669"/>
    <property type="project" value="UniProtKB-KW"/>
</dbReference>
<dbReference type="NCBIfam" id="TIGR03438">
    <property type="entry name" value="egtD_ergothio"/>
    <property type="match status" value="1"/>
</dbReference>
<dbReference type="InterPro" id="IPR051128">
    <property type="entry name" value="EgtD_Methyltrsf_superfamily"/>
</dbReference>
<feature type="domain" description="Histidine-specific methyltransferase SAM-dependent" evidence="3">
    <location>
        <begin position="32"/>
        <end position="335"/>
    </location>
</feature>
<protein>
    <submittedName>
        <fullName evidence="4">Dimethylhistidine N-methyltransferase</fullName>
    </submittedName>
</protein>